<dbReference type="Proteomes" id="UP000027222">
    <property type="component" value="Unassembled WGS sequence"/>
</dbReference>
<proteinExistence type="predicted"/>
<name>A0A067SET1_GALM3</name>
<dbReference type="EMBL" id="KL142425">
    <property type="protein sequence ID" value="KDR66264.1"/>
    <property type="molecule type" value="Genomic_DNA"/>
</dbReference>
<sequence length="213" mass="23554">MSSQLTSYAHQYETATIVAFIKAVERMGLAPFLISEVKGVKLNRIKQVVADKMTSERTTRFEYDLNNAHQLFLSYWAHVRQVQTNANPQNMEPVVAVGNSFGDILVPVGEAVSDAQPVASAQLVAQPVASAQPVAQPVASTSSANIPVQIGEVDSDNDSGSDYNPHEGYGGYGFEYCNCESKYGLNDDHEVQHWIDDCQVQDTRPEYLRDDFY</sequence>
<organism evidence="1 2">
    <name type="scientific">Galerina marginata (strain CBS 339.88)</name>
    <dbReference type="NCBI Taxonomy" id="685588"/>
    <lineage>
        <taxon>Eukaryota</taxon>
        <taxon>Fungi</taxon>
        <taxon>Dikarya</taxon>
        <taxon>Basidiomycota</taxon>
        <taxon>Agaricomycotina</taxon>
        <taxon>Agaricomycetes</taxon>
        <taxon>Agaricomycetidae</taxon>
        <taxon>Agaricales</taxon>
        <taxon>Agaricineae</taxon>
        <taxon>Strophariaceae</taxon>
        <taxon>Galerina</taxon>
    </lineage>
</organism>
<evidence type="ECO:0000313" key="1">
    <source>
        <dbReference type="EMBL" id="KDR66264.1"/>
    </source>
</evidence>
<reference evidence="2" key="1">
    <citation type="journal article" date="2014" name="Proc. Natl. Acad. Sci. U.S.A.">
        <title>Extensive sampling of basidiomycete genomes demonstrates inadequacy of the white-rot/brown-rot paradigm for wood decay fungi.</title>
        <authorList>
            <person name="Riley R."/>
            <person name="Salamov A.A."/>
            <person name="Brown D.W."/>
            <person name="Nagy L.G."/>
            <person name="Floudas D."/>
            <person name="Held B.W."/>
            <person name="Levasseur A."/>
            <person name="Lombard V."/>
            <person name="Morin E."/>
            <person name="Otillar R."/>
            <person name="Lindquist E.A."/>
            <person name="Sun H."/>
            <person name="LaButti K.M."/>
            <person name="Schmutz J."/>
            <person name="Jabbour D."/>
            <person name="Luo H."/>
            <person name="Baker S.E."/>
            <person name="Pisabarro A.G."/>
            <person name="Walton J.D."/>
            <person name="Blanchette R.A."/>
            <person name="Henrissat B."/>
            <person name="Martin F."/>
            <person name="Cullen D."/>
            <person name="Hibbett D.S."/>
            <person name="Grigoriev I.V."/>
        </authorList>
    </citation>
    <scope>NUCLEOTIDE SEQUENCE [LARGE SCALE GENOMIC DNA]</scope>
    <source>
        <strain evidence="2">CBS 339.88</strain>
    </source>
</reference>
<gene>
    <name evidence="1" type="ORF">GALMADRAFT_148020</name>
</gene>
<evidence type="ECO:0000313" key="2">
    <source>
        <dbReference type="Proteomes" id="UP000027222"/>
    </source>
</evidence>
<protein>
    <submittedName>
        <fullName evidence="1">Uncharacterized protein</fullName>
    </submittedName>
</protein>
<keyword evidence="2" id="KW-1185">Reference proteome</keyword>
<accession>A0A067SET1</accession>
<dbReference type="AlphaFoldDB" id="A0A067SET1"/>
<dbReference type="HOGENOM" id="CLU_1294495_0_0_1"/>